<organism evidence="3 4">
    <name type="scientific">Diplogelasinospora grovesii</name>
    <dbReference type="NCBI Taxonomy" id="303347"/>
    <lineage>
        <taxon>Eukaryota</taxon>
        <taxon>Fungi</taxon>
        <taxon>Dikarya</taxon>
        <taxon>Ascomycota</taxon>
        <taxon>Pezizomycotina</taxon>
        <taxon>Sordariomycetes</taxon>
        <taxon>Sordariomycetidae</taxon>
        <taxon>Sordariales</taxon>
        <taxon>Diplogelasinosporaceae</taxon>
        <taxon>Diplogelasinospora</taxon>
    </lineage>
</organism>
<dbReference type="Proteomes" id="UP001303473">
    <property type="component" value="Unassembled WGS sequence"/>
</dbReference>
<dbReference type="SUPFAM" id="SSF54909">
    <property type="entry name" value="Dimeric alpha+beta barrel"/>
    <property type="match status" value="1"/>
</dbReference>
<accession>A0AAN6NG81</accession>
<dbReference type="InterPro" id="IPR011008">
    <property type="entry name" value="Dimeric_a/b-barrel"/>
</dbReference>
<dbReference type="AlphaFoldDB" id="A0AAN6NG81"/>
<feature type="domain" description="ABM" evidence="2">
    <location>
        <begin position="30"/>
        <end position="98"/>
    </location>
</feature>
<dbReference type="Gene3D" id="3.30.70.100">
    <property type="match status" value="1"/>
</dbReference>
<evidence type="ECO:0000313" key="3">
    <source>
        <dbReference type="EMBL" id="KAK3945232.1"/>
    </source>
</evidence>
<keyword evidence="1" id="KW-0732">Signal</keyword>
<reference evidence="4" key="1">
    <citation type="journal article" date="2023" name="Mol. Phylogenet. Evol.">
        <title>Genome-scale phylogeny and comparative genomics of the fungal order Sordariales.</title>
        <authorList>
            <person name="Hensen N."/>
            <person name="Bonometti L."/>
            <person name="Westerberg I."/>
            <person name="Brannstrom I.O."/>
            <person name="Guillou S."/>
            <person name="Cros-Aarteil S."/>
            <person name="Calhoun S."/>
            <person name="Haridas S."/>
            <person name="Kuo A."/>
            <person name="Mondo S."/>
            <person name="Pangilinan J."/>
            <person name="Riley R."/>
            <person name="LaButti K."/>
            <person name="Andreopoulos B."/>
            <person name="Lipzen A."/>
            <person name="Chen C."/>
            <person name="Yan M."/>
            <person name="Daum C."/>
            <person name="Ng V."/>
            <person name="Clum A."/>
            <person name="Steindorff A."/>
            <person name="Ohm R.A."/>
            <person name="Martin F."/>
            <person name="Silar P."/>
            <person name="Natvig D.O."/>
            <person name="Lalanne C."/>
            <person name="Gautier V."/>
            <person name="Ament-Velasquez S.L."/>
            <person name="Kruys A."/>
            <person name="Hutchinson M.I."/>
            <person name="Powell A.J."/>
            <person name="Barry K."/>
            <person name="Miller A.N."/>
            <person name="Grigoriev I.V."/>
            <person name="Debuchy R."/>
            <person name="Gladieux P."/>
            <person name="Hiltunen Thoren M."/>
            <person name="Johannesson H."/>
        </authorList>
    </citation>
    <scope>NUCLEOTIDE SEQUENCE [LARGE SCALE GENOMIC DNA]</scope>
    <source>
        <strain evidence="4">CBS 340.73</strain>
    </source>
</reference>
<sequence length="131" mass="15273">MHVFFSLAFVFTRIIATMARSNCTDETYYSVSTLNVLPQNVAKVAEFFTRVSEETLKNEPAAQIYKWYKVAGKDQFVYIEQFASEADYRVHQNKSYVQGLYKEYLPYITEPFVFYPVDNTANRTVGGFERL</sequence>
<dbReference type="EMBL" id="MU853755">
    <property type="protein sequence ID" value="KAK3945232.1"/>
    <property type="molecule type" value="Genomic_DNA"/>
</dbReference>
<evidence type="ECO:0000313" key="4">
    <source>
        <dbReference type="Proteomes" id="UP001303473"/>
    </source>
</evidence>
<dbReference type="InterPro" id="IPR007138">
    <property type="entry name" value="ABM_dom"/>
</dbReference>
<protein>
    <recommendedName>
        <fullName evidence="2">ABM domain-containing protein</fullName>
    </recommendedName>
</protein>
<evidence type="ECO:0000259" key="2">
    <source>
        <dbReference type="Pfam" id="PF03992"/>
    </source>
</evidence>
<comment type="caution">
    <text evidence="3">The sequence shown here is derived from an EMBL/GenBank/DDBJ whole genome shotgun (WGS) entry which is preliminary data.</text>
</comment>
<evidence type="ECO:0000256" key="1">
    <source>
        <dbReference type="SAM" id="SignalP"/>
    </source>
</evidence>
<keyword evidence="4" id="KW-1185">Reference proteome</keyword>
<name>A0AAN6NG81_9PEZI</name>
<feature type="chain" id="PRO_5042932544" description="ABM domain-containing protein" evidence="1">
    <location>
        <begin position="20"/>
        <end position="131"/>
    </location>
</feature>
<proteinExistence type="predicted"/>
<feature type="signal peptide" evidence="1">
    <location>
        <begin position="1"/>
        <end position="19"/>
    </location>
</feature>
<gene>
    <name evidence="3" type="ORF">QBC46DRAFT_371628</name>
</gene>
<dbReference type="Pfam" id="PF03992">
    <property type="entry name" value="ABM"/>
    <property type="match status" value="1"/>
</dbReference>